<organism evidence="2 3">
    <name type="scientific">Macrophomina phaseolina (strain MS6)</name>
    <name type="common">Charcoal rot fungus</name>
    <dbReference type="NCBI Taxonomy" id="1126212"/>
    <lineage>
        <taxon>Eukaryota</taxon>
        <taxon>Fungi</taxon>
        <taxon>Dikarya</taxon>
        <taxon>Ascomycota</taxon>
        <taxon>Pezizomycotina</taxon>
        <taxon>Dothideomycetes</taxon>
        <taxon>Dothideomycetes incertae sedis</taxon>
        <taxon>Botryosphaeriales</taxon>
        <taxon>Botryosphaeriaceae</taxon>
        <taxon>Macrophomina</taxon>
    </lineage>
</organism>
<protein>
    <submittedName>
        <fullName evidence="2">Uncharacterized protein</fullName>
    </submittedName>
</protein>
<feature type="compositionally biased region" description="Basic residues" evidence="1">
    <location>
        <begin position="676"/>
        <end position="685"/>
    </location>
</feature>
<feature type="compositionally biased region" description="Basic and acidic residues" evidence="1">
    <location>
        <begin position="606"/>
        <end position="642"/>
    </location>
</feature>
<evidence type="ECO:0000313" key="3">
    <source>
        <dbReference type="Proteomes" id="UP000007129"/>
    </source>
</evidence>
<feature type="compositionally biased region" description="Acidic residues" evidence="1">
    <location>
        <begin position="762"/>
        <end position="773"/>
    </location>
</feature>
<feature type="region of interest" description="Disordered" evidence="1">
    <location>
        <begin position="391"/>
        <end position="422"/>
    </location>
</feature>
<feature type="compositionally biased region" description="Basic and acidic residues" evidence="1">
    <location>
        <begin position="529"/>
        <end position="538"/>
    </location>
</feature>
<feature type="region of interest" description="Disordered" evidence="1">
    <location>
        <begin position="529"/>
        <end position="564"/>
    </location>
</feature>
<proteinExistence type="predicted"/>
<feature type="compositionally biased region" description="Basic and acidic residues" evidence="1">
    <location>
        <begin position="104"/>
        <end position="120"/>
    </location>
</feature>
<dbReference type="HOGENOM" id="CLU_245772_0_0_1"/>
<feature type="region of interest" description="Disordered" evidence="1">
    <location>
        <begin position="594"/>
        <end position="842"/>
    </location>
</feature>
<feature type="region of interest" description="Disordered" evidence="1">
    <location>
        <begin position="194"/>
        <end position="280"/>
    </location>
</feature>
<feature type="compositionally biased region" description="Acidic residues" evidence="1">
    <location>
        <begin position="1268"/>
        <end position="1283"/>
    </location>
</feature>
<feature type="compositionally biased region" description="Polar residues" evidence="1">
    <location>
        <begin position="194"/>
        <end position="214"/>
    </location>
</feature>
<dbReference type="EMBL" id="AHHD01000499">
    <property type="protein sequence ID" value="EKG11099.1"/>
    <property type="molecule type" value="Genomic_DNA"/>
</dbReference>
<dbReference type="OrthoDB" id="3946324at2759"/>
<feature type="compositionally biased region" description="Basic and acidic residues" evidence="1">
    <location>
        <begin position="993"/>
        <end position="1006"/>
    </location>
</feature>
<name>K2RLS7_MACPH</name>
<feature type="compositionally biased region" description="Polar residues" evidence="1">
    <location>
        <begin position="83"/>
        <end position="96"/>
    </location>
</feature>
<evidence type="ECO:0000256" key="1">
    <source>
        <dbReference type="SAM" id="MobiDB-lite"/>
    </source>
</evidence>
<feature type="compositionally biased region" description="Polar residues" evidence="1">
    <location>
        <begin position="1086"/>
        <end position="1096"/>
    </location>
</feature>
<feature type="compositionally biased region" description="Basic residues" evidence="1">
    <location>
        <begin position="784"/>
        <end position="803"/>
    </location>
</feature>
<reference evidence="2 3" key="1">
    <citation type="journal article" date="2012" name="BMC Genomics">
        <title>Tools to kill: Genome of one of the most destructive plant pathogenic fungi Macrophomina phaseolina.</title>
        <authorList>
            <person name="Islam M.S."/>
            <person name="Haque M.S."/>
            <person name="Islam M.M."/>
            <person name="Emdad E.M."/>
            <person name="Halim A."/>
            <person name="Hossen Q.M.M."/>
            <person name="Hossain M.Z."/>
            <person name="Ahmed B."/>
            <person name="Rahim S."/>
            <person name="Rahman M.S."/>
            <person name="Alam M.M."/>
            <person name="Hou S."/>
            <person name="Wan X."/>
            <person name="Saito J.A."/>
            <person name="Alam M."/>
        </authorList>
    </citation>
    <scope>NUCLEOTIDE SEQUENCE [LARGE SCALE GENOMIC DNA]</scope>
    <source>
        <strain evidence="2 3">MS6</strain>
    </source>
</reference>
<feature type="compositionally biased region" description="Basic and acidic residues" evidence="1">
    <location>
        <begin position="706"/>
        <end position="716"/>
    </location>
</feature>
<feature type="region of interest" description="Disordered" evidence="1">
    <location>
        <begin position="1222"/>
        <end position="1250"/>
    </location>
</feature>
<feature type="compositionally biased region" description="Basic and acidic residues" evidence="1">
    <location>
        <begin position="1014"/>
        <end position="1026"/>
    </location>
</feature>
<dbReference type="InParanoid" id="K2RLS7"/>
<feature type="compositionally biased region" description="Basic and acidic residues" evidence="1">
    <location>
        <begin position="950"/>
        <end position="977"/>
    </location>
</feature>
<dbReference type="Proteomes" id="UP000007129">
    <property type="component" value="Unassembled WGS sequence"/>
</dbReference>
<feature type="region of interest" description="Disordered" evidence="1">
    <location>
        <begin position="104"/>
        <end position="159"/>
    </location>
</feature>
<feature type="region of interest" description="Disordered" evidence="1">
    <location>
        <begin position="1268"/>
        <end position="1297"/>
    </location>
</feature>
<accession>K2RLS7</accession>
<comment type="caution">
    <text evidence="2">The sequence shown here is derived from an EMBL/GenBank/DDBJ whole genome shotgun (WGS) entry which is preliminary data.</text>
</comment>
<feature type="region of interest" description="Disordered" evidence="1">
    <location>
        <begin position="80"/>
        <end position="99"/>
    </location>
</feature>
<feature type="compositionally biased region" description="Basic residues" evidence="1">
    <location>
        <begin position="827"/>
        <end position="840"/>
    </location>
</feature>
<feature type="region of interest" description="Disordered" evidence="1">
    <location>
        <begin position="989"/>
        <end position="1114"/>
    </location>
</feature>
<dbReference type="VEuPathDB" id="FungiDB:MPH_11842"/>
<feature type="compositionally biased region" description="Basic and acidic residues" evidence="1">
    <location>
        <begin position="1222"/>
        <end position="1232"/>
    </location>
</feature>
<evidence type="ECO:0000313" key="2">
    <source>
        <dbReference type="EMBL" id="EKG11099.1"/>
    </source>
</evidence>
<feature type="compositionally biased region" description="Acidic residues" evidence="1">
    <location>
        <begin position="245"/>
        <end position="259"/>
    </location>
</feature>
<feature type="compositionally biased region" description="Basic and acidic residues" evidence="1">
    <location>
        <begin position="686"/>
        <end position="696"/>
    </location>
</feature>
<feature type="region of interest" description="Disordered" evidence="1">
    <location>
        <begin position="919"/>
        <end position="977"/>
    </location>
</feature>
<gene>
    <name evidence="2" type="ORF">MPH_11842</name>
</gene>
<feature type="region of interest" description="Disordered" evidence="1">
    <location>
        <begin position="309"/>
        <end position="347"/>
    </location>
</feature>
<feature type="compositionally biased region" description="Basic and acidic residues" evidence="1">
    <location>
        <begin position="650"/>
        <end position="662"/>
    </location>
</feature>
<sequence>MKFCPAHHNGLSSNQRQPSLLQLNCQHSQIILDPSHERLRNSKLPNAKRPRVHPAMDANGFTEQELPSHGVRLAESLHDLDSPTDSIASPVSSQQYDGVFGLPRRSEDRESFETDSKPHFDPNPNLTPEEIERHPARRISRGSHSQELMHGEPSSNTYASYIPENLDQINEGLLRSTYRAGKDSLCMQHLAETKQYSGSQKQRSHESPPQTVFSRTVRRSHQPYNGYLRLHSQPQPHTEVISISDDSESDSDSDSDLEDGLQVSCPRNSQSDYESHHWGARSELQIPRQYILPRRTDVQTGLINGFRLPKRFRSPAHQSDPKHRAYAKKRQRIQLDKENDDDSPEAAHRRVAEHHLHTHTVSGQHNDTLQDVLQAPSSSQLAPKARLFMDEDSDEDPWPLPDNRTALKTKPNNQNYLGGTRRGNADAWRVGLGGSTSQASGSLSRKGNAYEGSEDDVEMLGLSNEPAHSFGLRTSIEPSQSVTCIPEYPVLSDHVSSNRIAASPPCTVASNNPSANPRQMVNYLARRMRESNTEEEYTRATNSATLQPRKPLLNPTMPKRPPLKTSLLTASRSKYSNSPRGFPASQLVNEISSLGSSDAENGGADNKSDDKEPKVNARRKTEAFKAGKDATGEGEVPSKKSDTTIASNQQRDDGFKLKESPTRRNKTSNAGLIRAALRKQTHKKSAGHEQACDRSNKPNKIVSKPIQDKVEQESAWKRAMPALDKMKKSPQRELRRPDLVGHGKYSGDSSPTVGADEHQSSSDDESEIEDEDPLTQLEEEKKKRAEAKKKVIRGKKSLARIKARKAEPEANIEVAEMRAKGIPGKQTGKKPGPKKGKRTQVAHLKSDEFIRECDDEEYAEAFNEAVDGEDAPHSIGQGLENLDTQMERSAGEHIEAVEQLEPETEDDLGYLFHDQPLTEHNGRSLAQGSDTSAGEERDGGRKGFTNEIDTVFREPRIEDANRSGEDGRQCIRGPAERISSDLPTILASAAEDFPERRDDSCLEVRKAPTANAREAAKHNASRRKEALTSGRLKKPPQSLNKVLGTEGTSLKKPKNANSPRDKPGRLVGRSKTSALMPAQKPKCRESSNGQRSAEQVSTEDELSAPKTTKNGIKVTEGAPRRPATVLNDPQSMDYGPLVDKTPTTPLSLLTEDDKQLHYWKKKGLEWGEIRILYAALTGKKFTTAGLQGRLKRVLQRWPELEKEKVKDPKELMGLAALVAEREAEKETGREADGQETQQLPQLGGKSWDPNHFEQYMANQQALADFLTDGEESGGEHENSDDDSGEHGTTVTRTVIEPEPLDENEVWYQYHINRKYWRPECPEEEAEEVRIGPPAYNTLVEANAAAGKEIQLPRFGLPGASMDCNSFSCVKDEDGLMHYRAESASGTVLVYVTRSLRSPLSPDSLASRPTVTPVNSAWLAKRQWIARSKEIHTLTVESNIPGHPPDHGDDHIDELFEPLEMPVERVTYKHERNHRIIGAYTVADMANREAGQALLEMCAPKGCRIEEIQEKVAMQKGIFEKLDELEADGGLFMGTLTRLERMEGKAPPEVEVWVEECVLHGPRNV</sequence>
<feature type="compositionally biased region" description="Basic and acidic residues" evidence="1">
    <location>
        <begin position="724"/>
        <end position="741"/>
    </location>
</feature>